<reference evidence="3" key="1">
    <citation type="journal article" date="2015" name="Nature">
        <title>Complex archaea that bridge the gap between prokaryotes and eukaryotes.</title>
        <authorList>
            <person name="Spang A."/>
            <person name="Saw J.H."/>
            <person name="Jorgensen S.L."/>
            <person name="Zaremba-Niedzwiedzka K."/>
            <person name="Martijn J."/>
            <person name="Lind A.E."/>
            <person name="van Eijk R."/>
            <person name="Schleper C."/>
            <person name="Guy L."/>
            <person name="Ettema T.J."/>
        </authorList>
    </citation>
    <scope>NUCLEOTIDE SEQUENCE</scope>
</reference>
<dbReference type="Gene3D" id="3.20.20.370">
    <property type="entry name" value="Glycoside hydrolase/deacetylase"/>
    <property type="match status" value="1"/>
</dbReference>
<keyword evidence="1" id="KW-0812">Transmembrane</keyword>
<gene>
    <name evidence="3" type="ORF">LCGC14_0023270</name>
</gene>
<dbReference type="GO" id="GO:0005975">
    <property type="term" value="P:carbohydrate metabolic process"/>
    <property type="evidence" value="ECO:0007669"/>
    <property type="project" value="InterPro"/>
</dbReference>
<organism evidence="3">
    <name type="scientific">marine sediment metagenome</name>
    <dbReference type="NCBI Taxonomy" id="412755"/>
    <lineage>
        <taxon>unclassified sequences</taxon>
        <taxon>metagenomes</taxon>
        <taxon>ecological metagenomes</taxon>
    </lineage>
</organism>
<protein>
    <recommendedName>
        <fullName evidence="2">NodB homology domain-containing protein</fullName>
    </recommendedName>
</protein>
<feature type="transmembrane region" description="Helical" evidence="1">
    <location>
        <begin position="5"/>
        <end position="24"/>
    </location>
</feature>
<sequence>MNLKLLVGGTVAIAGLAVLIWLRLAPEAPVFPDLTGPSHTSVVPAATTTTLADYPPNGRQSMAIWVKDPDSSWLGLALGFKSIGLPFTLVTDINDALTHRVVLVYPSLTGSNTTPEALEQLRDHVHQGGTLLGFSVLGGGMPSLFGFTESEEHARRQRIEFNPTPLTETLISTEVERTIQLGNPAAADSGLPGVHYLGFDQALAQFEDGSAVITHKSYQLEEAATDGQAYAFGLDIGHFILRAYNGRFSNLADTYVNAYQPQVDTLLRLITRIYQQGEPDAVILSPTPHGRDFTALMTHDVDFTRSINNIPAYVALEKSYDIPATYFIQTKYVTDYNDRRFFDPSRAATLTLLLENGMEVASHSVAHSNEFARMPLGTGLEQYPDYRPFVRDFSTVENASIMGELRVSKFLLESLSDTSIVSFRPGHLSLPEALPQLLVANGYRYSSSITANEAMTHLPYRLTHDRTYGSQVNAFEFPVTIEDEYGRVNDRFDEIVTVSNQVAQYQGLVNLMIHTDELGEKLTFVQRYLAHFKDQAWFDTVSGYGDWWAARNSALISVSTSAAGARQITVTVDHRIDGLTLRIPSGWQYRSGLDGTVQQGDRLILGSLENQTELLFWP</sequence>
<comment type="caution">
    <text evidence="3">The sequence shown here is derived from an EMBL/GenBank/DDBJ whole genome shotgun (WGS) entry which is preliminary data.</text>
</comment>
<dbReference type="EMBL" id="LAZR01000004">
    <property type="protein sequence ID" value="KKO10844.1"/>
    <property type="molecule type" value="Genomic_DNA"/>
</dbReference>
<feature type="domain" description="NodB homology" evidence="2">
    <location>
        <begin position="309"/>
        <end position="445"/>
    </location>
</feature>
<keyword evidence="1" id="KW-0472">Membrane</keyword>
<dbReference type="GO" id="GO:0016810">
    <property type="term" value="F:hydrolase activity, acting on carbon-nitrogen (but not peptide) bonds"/>
    <property type="evidence" value="ECO:0007669"/>
    <property type="project" value="InterPro"/>
</dbReference>
<dbReference type="SUPFAM" id="SSF88713">
    <property type="entry name" value="Glycoside hydrolase/deacetylase"/>
    <property type="match status" value="1"/>
</dbReference>
<name>A0A0F9Z1A0_9ZZZZ</name>
<keyword evidence="1" id="KW-1133">Transmembrane helix</keyword>
<evidence type="ECO:0000256" key="1">
    <source>
        <dbReference type="SAM" id="Phobius"/>
    </source>
</evidence>
<evidence type="ECO:0000313" key="3">
    <source>
        <dbReference type="EMBL" id="KKO10844.1"/>
    </source>
</evidence>
<dbReference type="AlphaFoldDB" id="A0A0F9Z1A0"/>
<dbReference type="InterPro" id="IPR011330">
    <property type="entry name" value="Glyco_hydro/deAcase_b/a-brl"/>
</dbReference>
<dbReference type="Pfam" id="PF01522">
    <property type="entry name" value="Polysacc_deac_1"/>
    <property type="match status" value="1"/>
</dbReference>
<proteinExistence type="predicted"/>
<evidence type="ECO:0000259" key="2">
    <source>
        <dbReference type="Pfam" id="PF01522"/>
    </source>
</evidence>
<accession>A0A0F9Z1A0</accession>
<dbReference type="InterPro" id="IPR002509">
    <property type="entry name" value="NODB_dom"/>
</dbReference>